<dbReference type="GO" id="GO:0036297">
    <property type="term" value="P:interstrand cross-link repair"/>
    <property type="evidence" value="ECO:0007669"/>
    <property type="project" value="TreeGrafter"/>
</dbReference>
<dbReference type="SMART" id="SM00487">
    <property type="entry name" value="DEXDc"/>
    <property type="match status" value="1"/>
</dbReference>
<feature type="domain" description="Helicase ATP-binding" evidence="5">
    <location>
        <begin position="98"/>
        <end position="285"/>
    </location>
</feature>
<evidence type="ECO:0000313" key="7">
    <source>
        <dbReference type="EMBL" id="TGY93134.1"/>
    </source>
</evidence>
<evidence type="ECO:0000256" key="4">
    <source>
        <dbReference type="SAM" id="MobiDB-lite"/>
    </source>
</evidence>
<reference evidence="7 8" key="1">
    <citation type="journal article" date="2013" name="Int. J. Syst. Evol. Microbiol.">
        <title>Marinicauda pacifica gen. nov., sp. nov., a prosthecate alphaproteobacterium of the family Hyphomonadaceae isolated from deep seawater.</title>
        <authorList>
            <person name="Zhang X.Y."/>
            <person name="Li G.W."/>
            <person name="Wang C.S."/>
            <person name="Zhang Y.J."/>
            <person name="Xu X.W."/>
            <person name="Li H."/>
            <person name="Liu A."/>
            <person name="Liu C."/>
            <person name="Xie B.B."/>
            <person name="Qin Q.L."/>
            <person name="Xu Z."/>
            <person name="Chen X.L."/>
            <person name="Zhou B.C."/>
            <person name="Zhang Y.Z."/>
        </authorList>
    </citation>
    <scope>NUCLEOTIDE SEQUENCE [LARGE SCALE GENOMIC DNA]</scope>
    <source>
        <strain evidence="7 8">P-1 km-3</strain>
    </source>
</reference>
<dbReference type="EMBL" id="SRXV01000002">
    <property type="protein sequence ID" value="TGY93134.1"/>
    <property type="molecule type" value="Genomic_DNA"/>
</dbReference>
<dbReference type="PANTHER" id="PTHR47957:SF3">
    <property type="entry name" value="ATP-DEPENDENT HELICASE HRQ1"/>
    <property type="match status" value="1"/>
</dbReference>
<protein>
    <submittedName>
        <fullName evidence="7">DEAD/DEAH box helicase</fullName>
    </submittedName>
</protein>
<organism evidence="7 8">
    <name type="scientific">Marinicauda pacifica</name>
    <dbReference type="NCBI Taxonomy" id="1133559"/>
    <lineage>
        <taxon>Bacteria</taxon>
        <taxon>Pseudomonadati</taxon>
        <taxon>Pseudomonadota</taxon>
        <taxon>Alphaproteobacteria</taxon>
        <taxon>Maricaulales</taxon>
        <taxon>Maricaulaceae</taxon>
        <taxon>Marinicauda</taxon>
    </lineage>
</organism>
<dbReference type="InterPro" id="IPR011545">
    <property type="entry name" value="DEAD/DEAH_box_helicase_dom"/>
</dbReference>
<dbReference type="Gene3D" id="3.40.50.300">
    <property type="entry name" value="P-loop containing nucleotide triphosphate hydrolases"/>
    <property type="match status" value="2"/>
</dbReference>
<feature type="coiled-coil region" evidence="3">
    <location>
        <begin position="1189"/>
        <end position="1216"/>
    </location>
</feature>
<proteinExistence type="predicted"/>
<keyword evidence="3" id="KW-0175">Coiled coil</keyword>
<dbReference type="RefSeq" id="WP_135944851.1">
    <property type="nucleotide sequence ID" value="NZ_BMEI01000002.1"/>
</dbReference>
<evidence type="ECO:0000256" key="2">
    <source>
        <dbReference type="ARBA" id="ARBA00022840"/>
    </source>
</evidence>
<dbReference type="InterPro" id="IPR027417">
    <property type="entry name" value="P-loop_NTPase"/>
</dbReference>
<feature type="domain" description="Helicase C-terminal" evidence="6">
    <location>
        <begin position="936"/>
        <end position="1094"/>
    </location>
</feature>
<name>A0A4S2HB41_9PROT</name>
<sequence length="1732" mass="191867">MTFDAFALNREILSRYEDFARSFTQIRAADIRERVDQIYAGQTFWPEPLIQLNPHYRDSGSLSDLCGAGPDALHPGCADIFAFDGKPISLRRHQADAVAIALEHRSFVVTTGTGSGKSLCFFIPIVDAVLKAKDAGEKPSTKAIVVYPMNALANSQLEELKKFLGDKGVTYKRLTGDVGEAERNEIAANPPDILLTNFMMLELLMTRQAELDRTIIKNCTGLKFIVLDELHTYRGRQGADVALLMRRLKARTFAGREPICVGTSATMSSGPAEAERNAAVASVASKIFGAAIDSSSVVTETLQPVTHVRRLLDGKAFALTEAVRASAAESVYLGKPNRALIDDPLAIWIEARLGLQKLETEKPERARPISTSDAAAHLAEDASLPVETCRSALENALRAFSLSEKDRGVQGGSDEPLFAFKLHQFISGAGRLYATLEAAGKREVTVNGQVFSPRDGGSRLYPVHFCRNCGQEHHPVALRANDAEPAIFLSREIDDLPAREETKATPTWGFLMPEPAENFAFSGRAEDFPEAWQQETRSGEVVLKPTYRRTQPERVLVNSDGTTGMAGSPAWFLPGKFKFCPACGDYHTDSTRDINRLASLSAEGRSSATTVLVASMLSWMNEGDHVVRENARKLLAFTDNRQDAALQAGHFNDFIFVTLLRSAILAALRDAGSDGLAQEDLGKAIVSALGFEAQNRERRAEWLFEPTIKGAAVLDAERYMREGLSYRFWGDQRRGWRFTNPNLEQLGLIKPVYRALEELATDDEEFENNSSLRRMTPEQRSEVLTHLLDHMRRGLAVECDALDEQRTEALSGKMRKVIKPPWALDDERERLTRASVLVLAGPRRREVKARDETLLLRAGPQSLLGRTLKRLSFFESRISKDDYEALIQCLLKACTNYGLVAPCPSPLGSEGWRMLGSAVIFSQREPHETAKIENAFFMRLYSAIAEELRAGGKALFGYEAREHTAQVDGARREFREARFRYGPDDQDMLEDRAGELREMREDRSFLPALVCSPTMELGVDISSMNVVYMRNVPPTPANYAQRSGRGGRSGQAALVVSYCAAQSPHDQYYFRNRSQMVSGIVRPPSIDLKNRDLVESHVWAEWLSASGIDLRPSIADSLDMQSENRSLLPDLMEAAKSERVRQAALERAEHLLCLLEADFGDAPPEWFEGARSFAEEAIAAAPDTFDQAFERWRNLLKSAKQQMAEADRVINDHQSSPRDRKSARSQWGRAYLQQELLLGGSEKLGSDFYTYRYLATEGFLPGYNFPRLPLMAFVPGVGDQSHQRFIQRPRFLAISEFGPKSVIYHEGRAYRVDRAMLKEAASAEHGKLETDSLWACGSCGAFHDREAPEECHACGASLNANAELLRDLYRIENVATYPIERITANDEERQRQGFEVVTTFAFDGSSDRVRVDFVDDGTVLLSGSYASSARIRRINKGLKRRANPSAIGFWIDPKTGRWREAPGEPDDENPDREPQRIAPVVEDRKNALLLRFADLGLLSDADRDGRAVATVQHALLRGIGTVFQLDEGEVIAEPVPAAKERSGLLLYEASEGGAGALGRLVREPEKLAEIARCALEIMHFDPASIDTNRGAAELSDLASERCAAGCYECLLSYFNQPDHELIDRKNQVALAFLLRLAAAKAVSADSGVAVGGQVSAGWPDPDREALALDGKALALVWRRARLCAVEADDYSDHLQSAADAKGFDLVVLPSEPKAREGAIEQIRFRLAEMTAS</sequence>
<comment type="caution">
    <text evidence="7">The sequence shown here is derived from an EMBL/GenBank/DDBJ whole genome shotgun (WGS) entry which is preliminary data.</text>
</comment>
<dbReference type="CDD" id="cd17923">
    <property type="entry name" value="DEXHc_Hrq1-like"/>
    <property type="match status" value="1"/>
</dbReference>
<dbReference type="InterPro" id="IPR001650">
    <property type="entry name" value="Helicase_C-like"/>
</dbReference>
<evidence type="ECO:0000256" key="1">
    <source>
        <dbReference type="ARBA" id="ARBA00022741"/>
    </source>
</evidence>
<keyword evidence="1" id="KW-0547">Nucleotide-binding</keyword>
<dbReference type="PROSITE" id="PS51192">
    <property type="entry name" value="HELICASE_ATP_BIND_1"/>
    <property type="match status" value="1"/>
</dbReference>
<dbReference type="PROSITE" id="PS51194">
    <property type="entry name" value="HELICASE_CTER"/>
    <property type="match status" value="1"/>
</dbReference>
<keyword evidence="8" id="KW-1185">Reference proteome</keyword>
<dbReference type="Pfam" id="PF00270">
    <property type="entry name" value="DEAD"/>
    <property type="match status" value="1"/>
</dbReference>
<accession>A0A4S2HB41</accession>
<keyword evidence="7" id="KW-0347">Helicase</keyword>
<evidence type="ECO:0000256" key="3">
    <source>
        <dbReference type="SAM" id="Coils"/>
    </source>
</evidence>
<evidence type="ECO:0000259" key="5">
    <source>
        <dbReference type="PROSITE" id="PS51192"/>
    </source>
</evidence>
<dbReference type="GO" id="GO:0005524">
    <property type="term" value="F:ATP binding"/>
    <property type="evidence" value="ECO:0007669"/>
    <property type="project" value="UniProtKB-KW"/>
</dbReference>
<keyword evidence="2" id="KW-0067">ATP-binding</keyword>
<dbReference type="GO" id="GO:0006289">
    <property type="term" value="P:nucleotide-excision repair"/>
    <property type="evidence" value="ECO:0007669"/>
    <property type="project" value="TreeGrafter"/>
</dbReference>
<evidence type="ECO:0000313" key="8">
    <source>
        <dbReference type="Proteomes" id="UP000305451"/>
    </source>
</evidence>
<evidence type="ECO:0000259" key="6">
    <source>
        <dbReference type="PROSITE" id="PS51194"/>
    </source>
</evidence>
<dbReference type="SMART" id="SM00490">
    <property type="entry name" value="HELICc"/>
    <property type="match status" value="1"/>
</dbReference>
<dbReference type="Pfam" id="PF00271">
    <property type="entry name" value="Helicase_C"/>
    <property type="match status" value="1"/>
</dbReference>
<keyword evidence="7" id="KW-0378">Hydrolase</keyword>
<dbReference type="Proteomes" id="UP000305451">
    <property type="component" value="Unassembled WGS sequence"/>
</dbReference>
<gene>
    <name evidence="7" type="ORF">E5162_08715</name>
</gene>
<dbReference type="GO" id="GO:0003676">
    <property type="term" value="F:nucleic acid binding"/>
    <property type="evidence" value="ECO:0007669"/>
    <property type="project" value="InterPro"/>
</dbReference>
<dbReference type="InterPro" id="IPR014001">
    <property type="entry name" value="Helicase_ATP-bd"/>
</dbReference>
<dbReference type="OrthoDB" id="9815222at2"/>
<dbReference type="PANTHER" id="PTHR47957">
    <property type="entry name" value="ATP-DEPENDENT HELICASE HRQ1"/>
    <property type="match status" value="1"/>
</dbReference>
<dbReference type="SUPFAM" id="SSF52540">
    <property type="entry name" value="P-loop containing nucleoside triphosphate hydrolases"/>
    <property type="match status" value="2"/>
</dbReference>
<dbReference type="GO" id="GO:0043138">
    <property type="term" value="F:3'-5' DNA helicase activity"/>
    <property type="evidence" value="ECO:0007669"/>
    <property type="project" value="TreeGrafter"/>
</dbReference>
<dbReference type="Pfam" id="PF09369">
    <property type="entry name" value="MZB"/>
    <property type="match status" value="1"/>
</dbReference>
<feature type="region of interest" description="Disordered" evidence="4">
    <location>
        <begin position="1455"/>
        <end position="1474"/>
    </location>
</feature>
<dbReference type="InterPro" id="IPR018973">
    <property type="entry name" value="MZB"/>
</dbReference>